<evidence type="ECO:0000313" key="4">
    <source>
        <dbReference type="Proteomes" id="UP000019322"/>
    </source>
</evidence>
<evidence type="ECO:0000256" key="1">
    <source>
        <dbReference type="SAM" id="Coils"/>
    </source>
</evidence>
<evidence type="ECO:0000313" key="3">
    <source>
        <dbReference type="EMBL" id="AHJ13257.1"/>
    </source>
</evidence>
<keyword evidence="1" id="KW-0175">Coiled coil</keyword>
<dbReference type="AlphaFoldDB" id="A0AA86E2Z1"/>
<sequence>MSVFEWISLALAIFGYVIAFGSVILSLRERVKRNEEDIRELKEAQKDATEKHELLAVLNTKLDMVIKQLDAKTRLEA</sequence>
<evidence type="ECO:0000256" key="2">
    <source>
        <dbReference type="SAM" id="Phobius"/>
    </source>
</evidence>
<keyword evidence="2" id="KW-0812">Transmembrane</keyword>
<gene>
    <name evidence="3" type="ORF">SMUL_2002</name>
</gene>
<dbReference type="Proteomes" id="UP000019322">
    <property type="component" value="Chromosome"/>
</dbReference>
<keyword evidence="2" id="KW-0472">Membrane</keyword>
<feature type="transmembrane region" description="Helical" evidence="2">
    <location>
        <begin position="6"/>
        <end position="27"/>
    </location>
</feature>
<accession>A0AA86E2Z1</accession>
<reference evidence="3 4" key="1">
    <citation type="journal article" date="2014" name="Environ. Microbiol.">
        <title>Insights into organohalide respiration and the versatile catabolism of Sulfurospirillum multivorans gained from comparative genomics and physiological studies.</title>
        <authorList>
            <person name="Goris T."/>
            <person name="Schubert T."/>
            <person name="Gadkari J."/>
            <person name="Wubet T."/>
            <person name="Tarkka M."/>
            <person name="Buscot F."/>
            <person name="Adrian L."/>
            <person name="Diekert G."/>
        </authorList>
    </citation>
    <scope>NUCLEOTIDE SEQUENCE [LARGE SCALE GENOMIC DNA]</scope>
    <source>
        <strain evidence="4">DM 12446 / JCM 15788 / NBRC 109480</strain>
    </source>
</reference>
<dbReference type="KEGG" id="smul:SMUL_2002"/>
<proteinExistence type="predicted"/>
<organism evidence="3 4">
    <name type="scientific">Sulfurospirillum multivorans (strain DM 12446 / JCM 15788 / NBRC 109480)</name>
    <dbReference type="NCBI Taxonomy" id="1150621"/>
    <lineage>
        <taxon>Bacteria</taxon>
        <taxon>Pseudomonadati</taxon>
        <taxon>Campylobacterota</taxon>
        <taxon>Epsilonproteobacteria</taxon>
        <taxon>Campylobacterales</taxon>
        <taxon>Sulfurospirillaceae</taxon>
        <taxon>Sulfurospirillum</taxon>
    </lineage>
</organism>
<keyword evidence="2" id="KW-1133">Transmembrane helix</keyword>
<protein>
    <submittedName>
        <fullName evidence="3">Uncharacterized protein</fullName>
    </submittedName>
</protein>
<name>A0AA86E2Z1_SULMK</name>
<feature type="coiled-coil region" evidence="1">
    <location>
        <begin position="24"/>
        <end position="51"/>
    </location>
</feature>
<dbReference type="EMBL" id="CP007201">
    <property type="protein sequence ID" value="AHJ13257.1"/>
    <property type="molecule type" value="Genomic_DNA"/>
</dbReference>
<dbReference type="RefSeq" id="WP_025345106.1">
    <property type="nucleotide sequence ID" value="NZ_CP007201.1"/>
</dbReference>